<dbReference type="Proteomes" id="UP000249645">
    <property type="component" value="Unassembled WGS sequence"/>
</dbReference>
<dbReference type="GO" id="GO:0005829">
    <property type="term" value="C:cytosol"/>
    <property type="evidence" value="ECO:0007669"/>
    <property type="project" value="TreeGrafter"/>
</dbReference>
<dbReference type="CDD" id="cd22352">
    <property type="entry name" value="RecB_C-like"/>
    <property type="match status" value="1"/>
</dbReference>
<evidence type="ECO:0000256" key="3">
    <source>
        <dbReference type="ARBA" id="ARBA00022763"/>
    </source>
</evidence>
<dbReference type="InterPro" id="IPR011335">
    <property type="entry name" value="Restrct_endonuc-II-like"/>
</dbReference>
<proteinExistence type="predicted"/>
<evidence type="ECO:0000313" key="12">
    <source>
        <dbReference type="EMBL" id="PZP45264.1"/>
    </source>
</evidence>
<dbReference type="GO" id="GO:0000725">
    <property type="term" value="P:recombinational repair"/>
    <property type="evidence" value="ECO:0007669"/>
    <property type="project" value="TreeGrafter"/>
</dbReference>
<evidence type="ECO:0000256" key="10">
    <source>
        <dbReference type="ARBA" id="ARBA00034923"/>
    </source>
</evidence>
<dbReference type="SUPFAM" id="SSF52980">
    <property type="entry name" value="Restriction endonuclease-like"/>
    <property type="match status" value="1"/>
</dbReference>
<keyword evidence="9" id="KW-0234">DNA repair</keyword>
<dbReference type="InterPro" id="IPR000212">
    <property type="entry name" value="DNA_helicase_UvrD/REP"/>
</dbReference>
<comment type="caution">
    <text evidence="12">The sequence shown here is derived from an EMBL/GenBank/DDBJ whole genome shotgun (WGS) entry which is preliminary data.</text>
</comment>
<evidence type="ECO:0000256" key="5">
    <source>
        <dbReference type="ARBA" id="ARBA00022806"/>
    </source>
</evidence>
<dbReference type="SUPFAM" id="SSF52540">
    <property type="entry name" value="P-loop containing nucleoside triphosphate hydrolases"/>
    <property type="match status" value="1"/>
</dbReference>
<dbReference type="Gene3D" id="3.90.320.10">
    <property type="match status" value="1"/>
</dbReference>
<accession>A0A2W5ETM3</accession>
<protein>
    <recommendedName>
        <fullName evidence="10">DNA 3'-5' helicase II</fullName>
    </recommendedName>
</protein>
<sequence>EHSGDEYELRMESDENTVKIVTIHKSKGLEYDIVIAPFLDMNSSLSSKKTFVHIYDEENAKYLTKEVEFLSEEEKINYEIEQERENRRLIYVAITRSAYKFYVLHSQRESKSSLSPFFDSLSDDVIYSDETIANSIELPSFERVDNNSSFKPLIATHFELKETNWRRLSFTALSNHGEISLKEKSSQFENPYDAFVFNQLKFGAASGNLLHGILENIDFATDKRRTDVVRKILQSYLPNRVEEVMPNIELLLDNVLNLDIEIGGESFQLNQITKNKRLSELEFDFPFQHFDYDQVRFVLKDYCSVNTRRFDMDTLDGLMNGKIDLFFEHNGKYYLMDWKSNYLGYNLTDYNKDGVLAAMNENNYHLQYLLYIVAAKRMLASQLPYFNYEKQFGGVVYLFLRGVRKGFKSGIFTAKPPYRIIAALENLFVWKMEV</sequence>
<dbReference type="EMBL" id="QFOI01000276">
    <property type="protein sequence ID" value="PZP45264.1"/>
    <property type="molecule type" value="Genomic_DNA"/>
</dbReference>
<dbReference type="InterPro" id="IPR027417">
    <property type="entry name" value="P-loop_NTPase"/>
</dbReference>
<evidence type="ECO:0000256" key="8">
    <source>
        <dbReference type="ARBA" id="ARBA00023125"/>
    </source>
</evidence>
<dbReference type="GO" id="GO:0043138">
    <property type="term" value="F:3'-5' DNA helicase activity"/>
    <property type="evidence" value="ECO:0007669"/>
    <property type="project" value="TreeGrafter"/>
</dbReference>
<feature type="domain" description="UvrD-like helicase C-terminal" evidence="11">
    <location>
        <begin position="8"/>
        <end position="103"/>
    </location>
</feature>
<gene>
    <name evidence="12" type="ORF">DI598_13535</name>
</gene>
<evidence type="ECO:0000259" key="11">
    <source>
        <dbReference type="Pfam" id="PF13361"/>
    </source>
</evidence>
<dbReference type="PANTHER" id="PTHR11070:SF2">
    <property type="entry name" value="ATP-DEPENDENT DNA HELICASE SRS2"/>
    <property type="match status" value="1"/>
</dbReference>
<dbReference type="GO" id="GO:0005524">
    <property type="term" value="F:ATP binding"/>
    <property type="evidence" value="ECO:0007669"/>
    <property type="project" value="UniProtKB-KW"/>
</dbReference>
<evidence type="ECO:0000256" key="4">
    <source>
        <dbReference type="ARBA" id="ARBA00022801"/>
    </source>
</evidence>
<feature type="non-terminal residue" evidence="12">
    <location>
        <position position="1"/>
    </location>
</feature>
<evidence type="ECO:0000256" key="6">
    <source>
        <dbReference type="ARBA" id="ARBA00022839"/>
    </source>
</evidence>
<evidence type="ECO:0000256" key="7">
    <source>
        <dbReference type="ARBA" id="ARBA00022840"/>
    </source>
</evidence>
<dbReference type="AlphaFoldDB" id="A0A2W5ETM3"/>
<evidence type="ECO:0000256" key="9">
    <source>
        <dbReference type="ARBA" id="ARBA00023204"/>
    </source>
</evidence>
<evidence type="ECO:0000313" key="13">
    <source>
        <dbReference type="Proteomes" id="UP000249645"/>
    </source>
</evidence>
<keyword evidence="2" id="KW-0547">Nucleotide-binding</keyword>
<evidence type="ECO:0000256" key="1">
    <source>
        <dbReference type="ARBA" id="ARBA00022722"/>
    </source>
</evidence>
<dbReference type="GO" id="GO:0004527">
    <property type="term" value="F:exonuclease activity"/>
    <property type="evidence" value="ECO:0007669"/>
    <property type="project" value="UniProtKB-KW"/>
</dbReference>
<dbReference type="InterPro" id="IPR014017">
    <property type="entry name" value="DNA_helicase_UvrD-like_C"/>
</dbReference>
<organism evidence="12 13">
    <name type="scientific">Pseudopedobacter saltans</name>
    <dbReference type="NCBI Taxonomy" id="151895"/>
    <lineage>
        <taxon>Bacteria</taxon>
        <taxon>Pseudomonadati</taxon>
        <taxon>Bacteroidota</taxon>
        <taxon>Sphingobacteriia</taxon>
        <taxon>Sphingobacteriales</taxon>
        <taxon>Sphingobacteriaceae</taxon>
        <taxon>Pseudopedobacter</taxon>
    </lineage>
</organism>
<reference evidence="12 13" key="1">
    <citation type="submission" date="2017-11" db="EMBL/GenBank/DDBJ databases">
        <title>Infants hospitalized years apart are colonized by the same room-sourced microbial strains.</title>
        <authorList>
            <person name="Brooks B."/>
            <person name="Olm M.R."/>
            <person name="Firek B.A."/>
            <person name="Baker R."/>
            <person name="Thomas B.C."/>
            <person name="Morowitz M.J."/>
            <person name="Banfield J.F."/>
        </authorList>
    </citation>
    <scope>NUCLEOTIDE SEQUENCE [LARGE SCALE GENOMIC DNA]</scope>
    <source>
        <strain evidence="12">S2_009_000_R2_76</strain>
    </source>
</reference>
<keyword evidence="7" id="KW-0067">ATP-binding</keyword>
<keyword evidence="6" id="KW-0269">Exonuclease</keyword>
<dbReference type="Gene3D" id="3.40.50.300">
    <property type="entry name" value="P-loop containing nucleotide triphosphate hydrolases"/>
    <property type="match status" value="1"/>
</dbReference>
<keyword evidence="8" id="KW-0238">DNA-binding</keyword>
<keyword evidence="1" id="KW-0540">Nuclease</keyword>
<dbReference type="Pfam" id="PF13361">
    <property type="entry name" value="UvrD_C"/>
    <property type="match status" value="1"/>
</dbReference>
<dbReference type="PANTHER" id="PTHR11070">
    <property type="entry name" value="UVRD / RECB / PCRA DNA HELICASE FAMILY MEMBER"/>
    <property type="match status" value="1"/>
</dbReference>
<keyword evidence="3" id="KW-0227">DNA damage</keyword>
<dbReference type="GO" id="GO:0003677">
    <property type="term" value="F:DNA binding"/>
    <property type="evidence" value="ECO:0007669"/>
    <property type="project" value="UniProtKB-KW"/>
</dbReference>
<dbReference type="InterPro" id="IPR011604">
    <property type="entry name" value="PDDEXK-like_dom_sf"/>
</dbReference>
<keyword evidence="4" id="KW-0378">Hydrolase</keyword>
<evidence type="ECO:0000256" key="2">
    <source>
        <dbReference type="ARBA" id="ARBA00022741"/>
    </source>
</evidence>
<name>A0A2W5ETM3_9SPHI</name>
<keyword evidence="5" id="KW-0347">Helicase</keyword>